<dbReference type="SUPFAM" id="SSF55781">
    <property type="entry name" value="GAF domain-like"/>
    <property type="match status" value="1"/>
</dbReference>
<dbReference type="InterPro" id="IPR005471">
    <property type="entry name" value="Tscrpt_reg_IclR_N"/>
</dbReference>
<dbReference type="PANTHER" id="PTHR30136:SF24">
    <property type="entry name" value="HTH-TYPE TRANSCRIPTIONAL REPRESSOR ALLR"/>
    <property type="match status" value="1"/>
</dbReference>
<organism evidence="6">
    <name type="scientific">freshwater metagenome</name>
    <dbReference type="NCBI Taxonomy" id="449393"/>
    <lineage>
        <taxon>unclassified sequences</taxon>
        <taxon>metagenomes</taxon>
        <taxon>ecological metagenomes</taxon>
    </lineage>
</organism>
<dbReference type="GO" id="GO:0003677">
    <property type="term" value="F:DNA binding"/>
    <property type="evidence" value="ECO:0007669"/>
    <property type="project" value="UniProtKB-KW"/>
</dbReference>
<evidence type="ECO:0000256" key="3">
    <source>
        <dbReference type="ARBA" id="ARBA00023163"/>
    </source>
</evidence>
<feature type="domain" description="HTH iclR-type" evidence="4">
    <location>
        <begin position="6"/>
        <end position="67"/>
    </location>
</feature>
<dbReference type="Pfam" id="PF01614">
    <property type="entry name" value="IclR_C"/>
    <property type="match status" value="1"/>
</dbReference>
<dbReference type="AlphaFoldDB" id="A0A6J7QRI0"/>
<protein>
    <submittedName>
        <fullName evidence="6">Unannotated protein</fullName>
    </submittedName>
</protein>
<dbReference type="InterPro" id="IPR050707">
    <property type="entry name" value="HTH_MetabolicPath_Reg"/>
</dbReference>
<evidence type="ECO:0000313" key="6">
    <source>
        <dbReference type="EMBL" id="CAB5018313.1"/>
    </source>
</evidence>
<reference evidence="6" key="1">
    <citation type="submission" date="2020-05" db="EMBL/GenBank/DDBJ databases">
        <authorList>
            <person name="Chiriac C."/>
            <person name="Salcher M."/>
            <person name="Ghai R."/>
            <person name="Kavagutti S V."/>
        </authorList>
    </citation>
    <scope>NUCLEOTIDE SEQUENCE</scope>
</reference>
<dbReference type="GO" id="GO:0045892">
    <property type="term" value="P:negative regulation of DNA-templated transcription"/>
    <property type="evidence" value="ECO:0007669"/>
    <property type="project" value="TreeGrafter"/>
</dbReference>
<name>A0A6J7QRI0_9ZZZZ</name>
<dbReference type="CDD" id="cd00090">
    <property type="entry name" value="HTH_ARSR"/>
    <property type="match status" value="1"/>
</dbReference>
<dbReference type="Gene3D" id="3.30.450.40">
    <property type="match status" value="1"/>
</dbReference>
<sequence>MARETSQTLDRGLRVLELLAESPEGLTVTDIAGRLGVSRTVVYRLVVTLEQHGLLRRGSDGRARTGLAVLTLARHVQPLLRESAAPILRRLADSAGATVQLIVAEGDDGLTMAVVEPTRADVHVSTRVGQRTPLDRTAAGRAILAVRLYRPLEHGWSFATGEPEAGASSLAAPVVGVPGVEAAVTVVTVGDIDPALAGPGVVAAATELARALR</sequence>
<dbReference type="InterPro" id="IPR036390">
    <property type="entry name" value="WH_DNA-bd_sf"/>
</dbReference>
<gene>
    <name evidence="6" type="ORF">UFOPK3992_01563</name>
</gene>
<evidence type="ECO:0000256" key="1">
    <source>
        <dbReference type="ARBA" id="ARBA00023015"/>
    </source>
</evidence>
<dbReference type="InterPro" id="IPR036388">
    <property type="entry name" value="WH-like_DNA-bd_sf"/>
</dbReference>
<proteinExistence type="predicted"/>
<dbReference type="PROSITE" id="PS51077">
    <property type="entry name" value="HTH_ICLR"/>
    <property type="match status" value="1"/>
</dbReference>
<evidence type="ECO:0000259" key="4">
    <source>
        <dbReference type="PROSITE" id="PS51077"/>
    </source>
</evidence>
<accession>A0A6J7QRI0</accession>
<keyword evidence="1" id="KW-0805">Transcription regulation</keyword>
<dbReference type="InterPro" id="IPR029016">
    <property type="entry name" value="GAF-like_dom_sf"/>
</dbReference>
<dbReference type="InterPro" id="IPR011991">
    <property type="entry name" value="ArsR-like_HTH"/>
</dbReference>
<keyword evidence="3" id="KW-0804">Transcription</keyword>
<dbReference type="Pfam" id="PF09339">
    <property type="entry name" value="HTH_IclR"/>
    <property type="match status" value="1"/>
</dbReference>
<dbReference type="SMART" id="SM00346">
    <property type="entry name" value="HTH_ICLR"/>
    <property type="match status" value="1"/>
</dbReference>
<dbReference type="PROSITE" id="PS51078">
    <property type="entry name" value="ICLR_ED"/>
    <property type="match status" value="1"/>
</dbReference>
<keyword evidence="2" id="KW-0238">DNA-binding</keyword>
<dbReference type="PANTHER" id="PTHR30136">
    <property type="entry name" value="HELIX-TURN-HELIX TRANSCRIPTIONAL REGULATOR, ICLR FAMILY"/>
    <property type="match status" value="1"/>
</dbReference>
<evidence type="ECO:0000259" key="5">
    <source>
        <dbReference type="PROSITE" id="PS51078"/>
    </source>
</evidence>
<dbReference type="InterPro" id="IPR014757">
    <property type="entry name" value="Tscrpt_reg_IclR_C"/>
</dbReference>
<dbReference type="Gene3D" id="1.10.10.10">
    <property type="entry name" value="Winged helix-like DNA-binding domain superfamily/Winged helix DNA-binding domain"/>
    <property type="match status" value="1"/>
</dbReference>
<evidence type="ECO:0000256" key="2">
    <source>
        <dbReference type="ARBA" id="ARBA00023125"/>
    </source>
</evidence>
<dbReference type="SUPFAM" id="SSF46785">
    <property type="entry name" value="Winged helix' DNA-binding domain"/>
    <property type="match status" value="1"/>
</dbReference>
<feature type="domain" description="IclR-ED" evidence="5">
    <location>
        <begin position="68"/>
        <end position="213"/>
    </location>
</feature>
<dbReference type="EMBL" id="CAFBOZ010000253">
    <property type="protein sequence ID" value="CAB5018313.1"/>
    <property type="molecule type" value="Genomic_DNA"/>
</dbReference>
<dbReference type="GO" id="GO:0003700">
    <property type="term" value="F:DNA-binding transcription factor activity"/>
    <property type="evidence" value="ECO:0007669"/>
    <property type="project" value="TreeGrafter"/>
</dbReference>